<dbReference type="Proteomes" id="UP000436692">
    <property type="component" value="Unassembled WGS sequence"/>
</dbReference>
<organism evidence="1 2">
    <name type="scientific">Agrobacterium vitis</name>
    <name type="common">Rhizobium vitis</name>
    <dbReference type="NCBI Taxonomy" id="373"/>
    <lineage>
        <taxon>Bacteria</taxon>
        <taxon>Pseudomonadati</taxon>
        <taxon>Pseudomonadota</taxon>
        <taxon>Alphaproteobacteria</taxon>
        <taxon>Hyphomicrobiales</taxon>
        <taxon>Rhizobiaceae</taxon>
        <taxon>Rhizobium/Agrobacterium group</taxon>
        <taxon>Agrobacterium</taxon>
    </lineage>
</organism>
<dbReference type="RefSeq" id="WP_156548572.1">
    <property type="nucleotide sequence ID" value="NZ_JABAEJ010000006.1"/>
</dbReference>
<evidence type="ECO:0000313" key="2">
    <source>
        <dbReference type="Proteomes" id="UP000436692"/>
    </source>
</evidence>
<gene>
    <name evidence="1" type="ORF">GOZ95_17915</name>
</gene>
<dbReference type="EMBL" id="WPHM01000009">
    <property type="protein sequence ID" value="MUZ59322.1"/>
    <property type="molecule type" value="Genomic_DNA"/>
</dbReference>
<keyword evidence="1" id="KW-0378">Hydrolase</keyword>
<keyword evidence="1" id="KW-0255">Endonuclease</keyword>
<keyword evidence="1" id="KW-0540">Nuclease</keyword>
<evidence type="ECO:0000313" key="1">
    <source>
        <dbReference type="EMBL" id="MUZ59322.1"/>
    </source>
</evidence>
<accession>A0AAE4WE54</accession>
<name>A0AAE4WE54_AGRVI</name>
<dbReference type="GO" id="GO:0004519">
    <property type="term" value="F:endonuclease activity"/>
    <property type="evidence" value="ECO:0007669"/>
    <property type="project" value="UniProtKB-KW"/>
</dbReference>
<protein>
    <submittedName>
        <fullName evidence="1">Endonuclease</fullName>
    </submittedName>
</protein>
<proteinExistence type="predicted"/>
<sequence length="120" mass="13660">MPVRAPSVCGYCGKAHSKAEPCAAVARMARERKARFDEKRPTARQRGYDREWESGAKEFLSLPHNQFCQCGAKATVVRHIKSIRARPELRMDKSNWRPGCQRCNALDAAEERRNDQGKSK</sequence>
<comment type="caution">
    <text evidence="1">The sequence shown here is derived from an EMBL/GenBank/DDBJ whole genome shotgun (WGS) entry which is preliminary data.</text>
</comment>
<reference evidence="1 2" key="1">
    <citation type="submission" date="2019-12" db="EMBL/GenBank/DDBJ databases">
        <title>Whole-genome sequencing of Allorhizobium vitis.</title>
        <authorList>
            <person name="Gan H.M."/>
            <person name="Szegedi E."/>
            <person name="Burr T."/>
            <person name="Savka M.A."/>
        </authorList>
    </citation>
    <scope>NUCLEOTIDE SEQUENCE [LARGE SCALE GENOMIC DNA]</scope>
    <source>
        <strain evidence="1 2">CG989</strain>
    </source>
</reference>
<dbReference type="AlphaFoldDB" id="A0AAE4WE54"/>